<name>E8KHQ3_9PAST</name>
<dbReference type="EMBL" id="AEVG01000097">
    <property type="protein sequence ID" value="EFX91611.1"/>
    <property type="molecule type" value="Genomic_DNA"/>
</dbReference>
<keyword evidence="3" id="KW-1185">Reference proteome</keyword>
<dbReference type="RefSeq" id="WP_005623128.1">
    <property type="nucleotide sequence ID" value="NZ_GL831080.1"/>
</dbReference>
<sequence length="157" mass="17822">MLSLILFVGTFWYAWYYVSQSLQTKGKNKLISHACGGLFGFCMASLSLFTSGPEKSESENPQILPTVPRAMVYTPTSAQSLIQENPTQAYLSNSFATPLPKMKETEDEAHITIRSSYSPKHLEKINKEQFVSRLAAHSSEKVRQKEQYSKYEKTKEK</sequence>
<evidence type="ECO:0000313" key="3">
    <source>
        <dbReference type="Proteomes" id="UP000005467"/>
    </source>
</evidence>
<evidence type="ECO:0000256" key="1">
    <source>
        <dbReference type="SAM" id="MobiDB-lite"/>
    </source>
</evidence>
<proteinExistence type="predicted"/>
<feature type="compositionally biased region" description="Basic and acidic residues" evidence="1">
    <location>
        <begin position="138"/>
        <end position="157"/>
    </location>
</feature>
<evidence type="ECO:0000313" key="2">
    <source>
        <dbReference type="EMBL" id="EFX91611.1"/>
    </source>
</evidence>
<organism evidence="2 3">
    <name type="scientific">Actinobacillus ureae ATCC 25976</name>
    <dbReference type="NCBI Taxonomy" id="887324"/>
    <lineage>
        <taxon>Bacteria</taxon>
        <taxon>Pseudomonadati</taxon>
        <taxon>Pseudomonadota</taxon>
        <taxon>Gammaproteobacteria</taxon>
        <taxon>Pasteurellales</taxon>
        <taxon>Pasteurellaceae</taxon>
        <taxon>Actinobacillus</taxon>
    </lineage>
</organism>
<dbReference type="Proteomes" id="UP000005467">
    <property type="component" value="Unassembled WGS sequence"/>
</dbReference>
<dbReference type="HOGENOM" id="CLU_1674198_0_0_6"/>
<comment type="caution">
    <text evidence="2">The sequence shown here is derived from an EMBL/GenBank/DDBJ whole genome shotgun (WGS) entry which is preliminary data.</text>
</comment>
<dbReference type="AlphaFoldDB" id="E8KHQ3"/>
<accession>E8KHQ3</accession>
<protein>
    <submittedName>
        <fullName evidence="2">Uncharacterized protein</fullName>
    </submittedName>
</protein>
<gene>
    <name evidence="2" type="ORF">HMPREF0027_1370</name>
</gene>
<reference evidence="2 3" key="1">
    <citation type="submission" date="2011-01" db="EMBL/GenBank/DDBJ databases">
        <authorList>
            <person name="Muzny D."/>
            <person name="Qin X."/>
            <person name="Deng J."/>
            <person name="Jiang H."/>
            <person name="Liu Y."/>
            <person name="Qu J."/>
            <person name="Song X.-Z."/>
            <person name="Zhang L."/>
            <person name="Thornton R."/>
            <person name="Coyle M."/>
            <person name="Francisco L."/>
            <person name="Jackson L."/>
            <person name="Javaid M."/>
            <person name="Korchina V."/>
            <person name="Kovar C."/>
            <person name="Mata R."/>
            <person name="Mathew T."/>
            <person name="Ngo R."/>
            <person name="Nguyen L."/>
            <person name="Nguyen N."/>
            <person name="Okwuonu G."/>
            <person name="Ongeri F."/>
            <person name="Pham C."/>
            <person name="Simmons D."/>
            <person name="Wilczek-Boney K."/>
            <person name="Hale W."/>
            <person name="Jakkamsetti A."/>
            <person name="Pham P."/>
            <person name="Ruth R."/>
            <person name="San Lucas F."/>
            <person name="Warren J."/>
            <person name="Zhang J."/>
            <person name="Zhao Z."/>
            <person name="Zhou C."/>
            <person name="Zhu D."/>
            <person name="Lee S."/>
            <person name="Bess C."/>
            <person name="Blankenburg K."/>
            <person name="Forbes L."/>
            <person name="Fu Q."/>
            <person name="Gubbala S."/>
            <person name="Hirani K."/>
            <person name="Jayaseelan J.C."/>
            <person name="Lara F."/>
            <person name="Munidasa M."/>
            <person name="Palculict T."/>
            <person name="Patil S."/>
            <person name="Pu L.-L."/>
            <person name="Saada N."/>
            <person name="Tang L."/>
            <person name="Weissenberger G."/>
            <person name="Zhu Y."/>
            <person name="Hemphill L."/>
            <person name="Shang Y."/>
            <person name="Youmans B."/>
            <person name="Ayvaz T."/>
            <person name="Ross M."/>
            <person name="Santibanez J."/>
            <person name="Aqrawi P."/>
            <person name="Gross S."/>
            <person name="Joshi V."/>
            <person name="Fowler G."/>
            <person name="Nazareth L."/>
            <person name="Reid J."/>
            <person name="Worley K."/>
            <person name="Petrosino J."/>
            <person name="Highlander S."/>
            <person name="Gibbs R."/>
        </authorList>
    </citation>
    <scope>NUCLEOTIDE SEQUENCE [LARGE SCALE GENOMIC DNA]</scope>
    <source>
        <strain evidence="2 3">ATCC 25976</strain>
    </source>
</reference>
<feature type="region of interest" description="Disordered" evidence="1">
    <location>
        <begin position="135"/>
        <end position="157"/>
    </location>
</feature>